<comment type="caution">
    <text evidence="1">The sequence shown here is derived from an EMBL/GenBank/DDBJ whole genome shotgun (WGS) entry which is preliminary data.</text>
</comment>
<accession>A0A9J6H7H1</accession>
<dbReference type="VEuPathDB" id="VectorBase:HLOH_052706"/>
<dbReference type="OrthoDB" id="7288680at2759"/>
<keyword evidence="2" id="KW-1185">Reference proteome</keyword>
<dbReference type="EMBL" id="JABSTR010001222">
    <property type="protein sequence ID" value="KAH9383654.1"/>
    <property type="molecule type" value="Genomic_DNA"/>
</dbReference>
<dbReference type="AlphaFoldDB" id="A0A9J6H7H1"/>
<gene>
    <name evidence="1" type="ORF">HPB48_025374</name>
</gene>
<proteinExistence type="predicted"/>
<organism evidence="1 2">
    <name type="scientific">Haemaphysalis longicornis</name>
    <name type="common">Bush tick</name>
    <dbReference type="NCBI Taxonomy" id="44386"/>
    <lineage>
        <taxon>Eukaryota</taxon>
        <taxon>Metazoa</taxon>
        <taxon>Ecdysozoa</taxon>
        <taxon>Arthropoda</taxon>
        <taxon>Chelicerata</taxon>
        <taxon>Arachnida</taxon>
        <taxon>Acari</taxon>
        <taxon>Parasitiformes</taxon>
        <taxon>Ixodida</taxon>
        <taxon>Ixodoidea</taxon>
        <taxon>Ixodidae</taxon>
        <taxon>Haemaphysalinae</taxon>
        <taxon>Haemaphysalis</taxon>
    </lineage>
</organism>
<dbReference type="Proteomes" id="UP000821853">
    <property type="component" value="Unassembled WGS sequence"/>
</dbReference>
<name>A0A9J6H7H1_HAELO</name>
<sequence length="137" mass="15714">MELARKYRDIIENMSVHWRQVAQEFNCQHGVRPRTSTASMALPKRNFLCFKTAFSNRLPTDESTACDNGFVKLTAKDPCPDEDFQQLVDEAVDKMARDASSRQREELHSILLRHHDAFTSKNDALGLCPHVEHSIEL</sequence>
<reference evidence="1 2" key="1">
    <citation type="journal article" date="2020" name="Cell">
        <title>Large-Scale Comparative Analyses of Tick Genomes Elucidate Their Genetic Diversity and Vector Capacities.</title>
        <authorList>
            <consortium name="Tick Genome and Microbiome Consortium (TIGMIC)"/>
            <person name="Jia N."/>
            <person name="Wang J."/>
            <person name="Shi W."/>
            <person name="Du L."/>
            <person name="Sun Y."/>
            <person name="Zhan W."/>
            <person name="Jiang J.F."/>
            <person name="Wang Q."/>
            <person name="Zhang B."/>
            <person name="Ji P."/>
            <person name="Bell-Sakyi L."/>
            <person name="Cui X.M."/>
            <person name="Yuan T.T."/>
            <person name="Jiang B.G."/>
            <person name="Yang W.F."/>
            <person name="Lam T.T."/>
            <person name="Chang Q.C."/>
            <person name="Ding S.J."/>
            <person name="Wang X.J."/>
            <person name="Zhu J.G."/>
            <person name="Ruan X.D."/>
            <person name="Zhao L."/>
            <person name="Wei J.T."/>
            <person name="Ye R.Z."/>
            <person name="Que T.C."/>
            <person name="Du C.H."/>
            <person name="Zhou Y.H."/>
            <person name="Cheng J.X."/>
            <person name="Dai P.F."/>
            <person name="Guo W.B."/>
            <person name="Han X.H."/>
            <person name="Huang E.J."/>
            <person name="Li L.F."/>
            <person name="Wei W."/>
            <person name="Gao Y.C."/>
            <person name="Liu J.Z."/>
            <person name="Shao H.Z."/>
            <person name="Wang X."/>
            <person name="Wang C.C."/>
            <person name="Yang T.C."/>
            <person name="Huo Q.B."/>
            <person name="Li W."/>
            <person name="Chen H.Y."/>
            <person name="Chen S.E."/>
            <person name="Zhou L.G."/>
            <person name="Ni X.B."/>
            <person name="Tian J.H."/>
            <person name="Sheng Y."/>
            <person name="Liu T."/>
            <person name="Pan Y.S."/>
            <person name="Xia L.Y."/>
            <person name="Li J."/>
            <person name="Zhao F."/>
            <person name="Cao W.C."/>
        </authorList>
    </citation>
    <scope>NUCLEOTIDE SEQUENCE [LARGE SCALE GENOMIC DNA]</scope>
    <source>
        <strain evidence="1">HaeL-2018</strain>
    </source>
</reference>
<evidence type="ECO:0000313" key="1">
    <source>
        <dbReference type="EMBL" id="KAH9383654.1"/>
    </source>
</evidence>
<evidence type="ECO:0000313" key="2">
    <source>
        <dbReference type="Proteomes" id="UP000821853"/>
    </source>
</evidence>
<protein>
    <submittedName>
        <fullName evidence="1">Uncharacterized protein</fullName>
    </submittedName>
</protein>